<keyword evidence="1" id="KW-1133">Transmembrane helix</keyword>
<proteinExistence type="predicted"/>
<gene>
    <name evidence="3" type="ORF">J2S07_003511</name>
</gene>
<feature type="transmembrane region" description="Helical" evidence="1">
    <location>
        <begin position="92"/>
        <end position="110"/>
    </location>
</feature>
<dbReference type="Proteomes" id="UP001231362">
    <property type="component" value="Unassembled WGS sequence"/>
</dbReference>
<evidence type="ECO:0000259" key="2">
    <source>
        <dbReference type="Pfam" id="PF07331"/>
    </source>
</evidence>
<keyword evidence="1" id="KW-0812">Transmembrane</keyword>
<evidence type="ECO:0000256" key="1">
    <source>
        <dbReference type="SAM" id="Phobius"/>
    </source>
</evidence>
<feature type="transmembrane region" description="Helical" evidence="1">
    <location>
        <begin position="7"/>
        <end position="26"/>
    </location>
</feature>
<feature type="domain" description="DUF1468" evidence="2">
    <location>
        <begin position="10"/>
        <end position="163"/>
    </location>
</feature>
<evidence type="ECO:0000313" key="3">
    <source>
        <dbReference type="EMBL" id="MDQ0157183.1"/>
    </source>
</evidence>
<reference evidence="3 4" key="1">
    <citation type="submission" date="2023-07" db="EMBL/GenBank/DDBJ databases">
        <title>Genomic Encyclopedia of Type Strains, Phase IV (KMG-IV): sequencing the most valuable type-strain genomes for metagenomic binning, comparative biology and taxonomic classification.</title>
        <authorList>
            <person name="Goeker M."/>
        </authorList>
    </citation>
    <scope>NUCLEOTIDE SEQUENCE [LARGE SCALE GENOMIC DNA]</scope>
    <source>
        <strain evidence="3 4">DSM 23948</strain>
    </source>
</reference>
<dbReference type="Pfam" id="PF07331">
    <property type="entry name" value="TctB"/>
    <property type="match status" value="1"/>
</dbReference>
<dbReference type="InterPro" id="IPR009936">
    <property type="entry name" value="DUF1468"/>
</dbReference>
<keyword evidence="4" id="KW-1185">Reference proteome</keyword>
<comment type="caution">
    <text evidence="3">The sequence shown here is derived from an EMBL/GenBank/DDBJ whole genome shotgun (WGS) entry which is preliminary data.</text>
</comment>
<keyword evidence="1" id="KW-0472">Membrane</keyword>
<protein>
    <submittedName>
        <fullName evidence="3">4-hydroxybenzoate polyprenyltransferase</fullName>
    </submittedName>
</protein>
<organism evidence="3 4">
    <name type="scientific">Anoxybacillus andreesenii</name>
    <dbReference type="NCBI Taxonomy" id="1325932"/>
    <lineage>
        <taxon>Bacteria</taxon>
        <taxon>Bacillati</taxon>
        <taxon>Bacillota</taxon>
        <taxon>Bacilli</taxon>
        <taxon>Bacillales</taxon>
        <taxon>Anoxybacillaceae</taxon>
        <taxon>Anoxybacillus</taxon>
    </lineage>
</organism>
<evidence type="ECO:0000313" key="4">
    <source>
        <dbReference type="Proteomes" id="UP001231362"/>
    </source>
</evidence>
<dbReference type="RefSeq" id="WP_307151653.1">
    <property type="nucleotide sequence ID" value="NZ_JAUSTU010000021.1"/>
</dbReference>
<name>A0ABT9V8A6_9BACL</name>
<accession>A0ABT9V8A6</accession>
<feature type="transmembrane region" description="Helical" evidence="1">
    <location>
        <begin position="139"/>
        <end position="162"/>
    </location>
</feature>
<dbReference type="EMBL" id="JAUSTU010000021">
    <property type="protein sequence ID" value="MDQ0157183.1"/>
    <property type="molecule type" value="Genomic_DNA"/>
</dbReference>
<sequence>MKLSKHGLPILLLVISLFILIQSLNIKEQSVFDPSSGAFLPAIISLVLILCTIIIWKEEMIKSQASRQHLADPDNEIPEVNDGTFGGISKKVVYMQMALFVVLSLVFAFLMNYVNFLILSIVFLIIAMILIKREGILKVFITSIVTSAIIYYSFVYVFKIVFPV</sequence>
<feature type="transmembrane region" description="Helical" evidence="1">
    <location>
        <begin position="38"/>
        <end position="56"/>
    </location>
</feature>